<feature type="transmembrane region" description="Helical" evidence="1">
    <location>
        <begin position="37"/>
        <end position="54"/>
    </location>
</feature>
<name>H8KPB1_SOLCM</name>
<dbReference type="OrthoDB" id="2376202at2"/>
<dbReference type="KEGG" id="scn:Solca_0684"/>
<dbReference type="AlphaFoldDB" id="H8KPB1"/>
<evidence type="ECO:0008006" key="4">
    <source>
        <dbReference type="Google" id="ProtNLM"/>
    </source>
</evidence>
<keyword evidence="3" id="KW-1185">Reference proteome</keyword>
<feature type="transmembrane region" description="Helical" evidence="1">
    <location>
        <begin position="6"/>
        <end position="25"/>
    </location>
</feature>
<keyword evidence="1" id="KW-0472">Membrane</keyword>
<proteinExistence type="predicted"/>
<dbReference type="EMBL" id="CP003349">
    <property type="protein sequence ID" value="AFD05809.1"/>
    <property type="molecule type" value="Genomic_DNA"/>
</dbReference>
<evidence type="ECO:0000313" key="3">
    <source>
        <dbReference type="Proteomes" id="UP000007590"/>
    </source>
</evidence>
<dbReference type="STRING" id="929556.Solca_0684"/>
<evidence type="ECO:0000313" key="2">
    <source>
        <dbReference type="EMBL" id="AFD05809.1"/>
    </source>
</evidence>
<accession>H8KPB1</accession>
<feature type="transmembrane region" description="Helical" evidence="1">
    <location>
        <begin position="60"/>
        <end position="80"/>
    </location>
</feature>
<feature type="transmembrane region" description="Helical" evidence="1">
    <location>
        <begin position="92"/>
        <end position="114"/>
    </location>
</feature>
<gene>
    <name evidence="2" type="ordered locus">Solca_0684</name>
</gene>
<protein>
    <recommendedName>
        <fullName evidence="4">Signal peptidase I</fullName>
    </recommendedName>
</protein>
<organism evidence="2 3">
    <name type="scientific">Solitalea canadensis (strain ATCC 29591 / DSM 3403 / JCM 21819 / LMG 8368 / NBRC 15130 / NCIMB 12057 / USAM 9D)</name>
    <name type="common">Flexibacter canadensis</name>
    <dbReference type="NCBI Taxonomy" id="929556"/>
    <lineage>
        <taxon>Bacteria</taxon>
        <taxon>Pseudomonadati</taxon>
        <taxon>Bacteroidota</taxon>
        <taxon>Sphingobacteriia</taxon>
        <taxon>Sphingobacteriales</taxon>
        <taxon>Sphingobacteriaceae</taxon>
        <taxon>Solitalea</taxon>
    </lineage>
</organism>
<dbReference type="Proteomes" id="UP000007590">
    <property type="component" value="Chromosome"/>
</dbReference>
<dbReference type="HOGENOM" id="CLU_139141_1_0_10"/>
<dbReference type="RefSeq" id="WP_014679037.1">
    <property type="nucleotide sequence ID" value="NC_017770.1"/>
</dbReference>
<keyword evidence="1" id="KW-1133">Transmembrane helix</keyword>
<sequence length="128" mass="13828">MENSSSAAAGIGSLIYLAILVLVITSMWKVFTKAGKPGWAAIIPIYNIIVLLEITGRPLWWIVLLIIPLVNIVALIIIMIDLAKSFGKGTGFGVGLAFLGFVFFPILGFGDAVYQGPNTTDLQSFQKR</sequence>
<dbReference type="InterPro" id="IPR043739">
    <property type="entry name" value="DUF5684"/>
</dbReference>
<dbReference type="Pfam" id="PF18936">
    <property type="entry name" value="DUF5684"/>
    <property type="match status" value="1"/>
</dbReference>
<dbReference type="eggNOG" id="COG0681">
    <property type="taxonomic scope" value="Bacteria"/>
</dbReference>
<reference evidence="2" key="1">
    <citation type="submission" date="2012-02" db="EMBL/GenBank/DDBJ databases">
        <title>The complete genome of Solitalea canadensis DSM 3403.</title>
        <authorList>
            <consortium name="US DOE Joint Genome Institute (JGI-PGF)"/>
            <person name="Lucas S."/>
            <person name="Copeland A."/>
            <person name="Lapidus A."/>
            <person name="Glavina del Rio T."/>
            <person name="Dalin E."/>
            <person name="Tice H."/>
            <person name="Bruce D."/>
            <person name="Goodwin L."/>
            <person name="Pitluck S."/>
            <person name="Peters L."/>
            <person name="Ovchinnikova G."/>
            <person name="Lu M."/>
            <person name="Kyrpides N."/>
            <person name="Mavromatis K."/>
            <person name="Ivanova N."/>
            <person name="Brettin T."/>
            <person name="Detter J.C."/>
            <person name="Han C."/>
            <person name="Larimer F."/>
            <person name="Land M."/>
            <person name="Hauser L."/>
            <person name="Markowitz V."/>
            <person name="Cheng J.-F."/>
            <person name="Hugenholtz P."/>
            <person name="Woyke T."/>
            <person name="Wu D."/>
            <person name="Spring S."/>
            <person name="Schroeder M."/>
            <person name="Kopitz M."/>
            <person name="Brambilla E."/>
            <person name="Klenk H.-P."/>
            <person name="Eisen J.A."/>
        </authorList>
    </citation>
    <scope>NUCLEOTIDE SEQUENCE</scope>
    <source>
        <strain evidence="2">DSM 3403</strain>
    </source>
</reference>
<evidence type="ECO:0000256" key="1">
    <source>
        <dbReference type="SAM" id="Phobius"/>
    </source>
</evidence>
<keyword evidence="1" id="KW-0812">Transmembrane</keyword>